<name>A0AAD8KFT1_TARER</name>
<keyword evidence="7" id="KW-1185">Reference proteome</keyword>
<evidence type="ECO:0000313" key="7">
    <source>
        <dbReference type="Proteomes" id="UP001229421"/>
    </source>
</evidence>
<dbReference type="SMART" id="SM01417">
    <property type="entry name" value="Solute_trans_a"/>
    <property type="match status" value="1"/>
</dbReference>
<keyword evidence="3 5" id="KW-1133">Transmembrane helix</keyword>
<keyword evidence="4 5" id="KW-0472">Membrane</keyword>
<evidence type="ECO:0000256" key="3">
    <source>
        <dbReference type="ARBA" id="ARBA00022989"/>
    </source>
</evidence>
<dbReference type="PANTHER" id="PTHR23423">
    <property type="entry name" value="ORGANIC SOLUTE TRANSPORTER-RELATED"/>
    <property type="match status" value="1"/>
</dbReference>
<protein>
    <submittedName>
        <fullName evidence="6">Uncharacterized protein</fullName>
    </submittedName>
</protein>
<dbReference type="AlphaFoldDB" id="A0AAD8KFT1"/>
<proteinExistence type="predicted"/>
<dbReference type="InterPro" id="IPR005178">
    <property type="entry name" value="Ostalpha/TMEM184C"/>
</dbReference>
<dbReference type="Proteomes" id="UP001229421">
    <property type="component" value="Unassembled WGS sequence"/>
</dbReference>
<sequence>MCAYTRKVNILGRIRIFVIKYTPVEIFLPCLVSDQPHCQPKLTRLVYEKLSNLPKNCFDFCNLIHNSGVYVYMSFQVAIELNMLLDIYRIMDISSLNREEVTLLGAGACTMLALHFSSQLASQHLYYWKNPKEQRAIMIIILMAPIFAVKSFVTVLDLEGGKPFLLLLDLIKQCYEALVVAKFLALLYGYLNLDISSTIVPDELKGREIRHAFPITLFQPRTSYLNQKTLKLLKYLTWQFAVTRPACAFLMIVLQLLGMYPGWVSWTFTVILNISIYMAMYSLLVFYHVFAKELQPHKPLAKFSCVIGIIFVCFWQGLFIDILVKSGFIKSDHFWLDVENVGESIYNVLICVEMVGFSVIQQYAFHFEPYSGNVQTMLQKGKRNE</sequence>
<comment type="caution">
    <text evidence="6">The sequence shown here is derived from an EMBL/GenBank/DDBJ whole genome shotgun (WGS) entry which is preliminary data.</text>
</comment>
<evidence type="ECO:0000256" key="4">
    <source>
        <dbReference type="ARBA" id="ARBA00023136"/>
    </source>
</evidence>
<comment type="subcellular location">
    <subcellularLocation>
        <location evidence="1">Membrane</location>
        <topology evidence="1">Multi-pass membrane protein</topology>
    </subcellularLocation>
</comment>
<feature type="transmembrane region" description="Helical" evidence="5">
    <location>
        <begin position="235"/>
        <end position="257"/>
    </location>
</feature>
<keyword evidence="2 5" id="KW-0812">Transmembrane</keyword>
<feature type="transmembrane region" description="Helical" evidence="5">
    <location>
        <begin position="344"/>
        <end position="365"/>
    </location>
</feature>
<evidence type="ECO:0000313" key="6">
    <source>
        <dbReference type="EMBL" id="KAK1418735.1"/>
    </source>
</evidence>
<evidence type="ECO:0000256" key="2">
    <source>
        <dbReference type="ARBA" id="ARBA00022692"/>
    </source>
</evidence>
<feature type="transmembrane region" description="Helical" evidence="5">
    <location>
        <begin position="136"/>
        <end position="156"/>
    </location>
</feature>
<feature type="transmembrane region" description="Helical" evidence="5">
    <location>
        <begin position="303"/>
        <end position="324"/>
    </location>
</feature>
<evidence type="ECO:0000256" key="5">
    <source>
        <dbReference type="SAM" id="Phobius"/>
    </source>
</evidence>
<dbReference type="EMBL" id="JAUHHV010000007">
    <property type="protein sequence ID" value="KAK1418735.1"/>
    <property type="molecule type" value="Genomic_DNA"/>
</dbReference>
<dbReference type="GO" id="GO:0016020">
    <property type="term" value="C:membrane"/>
    <property type="evidence" value="ECO:0007669"/>
    <property type="project" value="UniProtKB-SubCell"/>
</dbReference>
<accession>A0AAD8KFT1</accession>
<organism evidence="6 7">
    <name type="scientific">Tagetes erecta</name>
    <name type="common">African marigold</name>
    <dbReference type="NCBI Taxonomy" id="13708"/>
    <lineage>
        <taxon>Eukaryota</taxon>
        <taxon>Viridiplantae</taxon>
        <taxon>Streptophyta</taxon>
        <taxon>Embryophyta</taxon>
        <taxon>Tracheophyta</taxon>
        <taxon>Spermatophyta</taxon>
        <taxon>Magnoliopsida</taxon>
        <taxon>eudicotyledons</taxon>
        <taxon>Gunneridae</taxon>
        <taxon>Pentapetalae</taxon>
        <taxon>asterids</taxon>
        <taxon>campanulids</taxon>
        <taxon>Asterales</taxon>
        <taxon>Asteraceae</taxon>
        <taxon>Asteroideae</taxon>
        <taxon>Heliantheae alliance</taxon>
        <taxon>Tageteae</taxon>
        <taxon>Tagetes</taxon>
    </lineage>
</organism>
<dbReference type="Pfam" id="PF03619">
    <property type="entry name" value="Solute_trans_a"/>
    <property type="match status" value="1"/>
</dbReference>
<reference evidence="6" key="1">
    <citation type="journal article" date="2023" name="bioRxiv">
        <title>Improved chromosome-level genome assembly for marigold (Tagetes erecta).</title>
        <authorList>
            <person name="Jiang F."/>
            <person name="Yuan L."/>
            <person name="Wang S."/>
            <person name="Wang H."/>
            <person name="Xu D."/>
            <person name="Wang A."/>
            <person name="Fan W."/>
        </authorList>
    </citation>
    <scope>NUCLEOTIDE SEQUENCE</scope>
    <source>
        <strain evidence="6">WSJ</strain>
        <tissue evidence="6">Leaf</tissue>
    </source>
</reference>
<evidence type="ECO:0000256" key="1">
    <source>
        <dbReference type="ARBA" id="ARBA00004141"/>
    </source>
</evidence>
<gene>
    <name evidence="6" type="ORF">QVD17_27881</name>
</gene>
<feature type="transmembrane region" description="Helical" evidence="5">
    <location>
        <begin position="263"/>
        <end position="291"/>
    </location>
</feature>